<keyword evidence="3" id="KW-0732">Signal</keyword>
<feature type="transmembrane region" description="Helical" evidence="2">
    <location>
        <begin position="1539"/>
        <end position="1558"/>
    </location>
</feature>
<comment type="caution">
    <text evidence="5">The sequence shown here is derived from an EMBL/GenBank/DDBJ whole genome shotgun (WGS) entry which is preliminary data.</text>
</comment>
<keyword evidence="2" id="KW-0812">Transmembrane</keyword>
<dbReference type="SUPFAM" id="SSF53300">
    <property type="entry name" value="vWA-like"/>
    <property type="match status" value="1"/>
</dbReference>
<feature type="domain" description="VWFA" evidence="4">
    <location>
        <begin position="90"/>
        <end position="316"/>
    </location>
</feature>
<name>A0A8J6M560_9FIRM</name>
<feature type="chain" id="PRO_5035239578" evidence="3">
    <location>
        <begin position="36"/>
        <end position="1568"/>
    </location>
</feature>
<feature type="signal peptide" evidence="3">
    <location>
        <begin position="1"/>
        <end position="35"/>
    </location>
</feature>
<gene>
    <name evidence="5" type="ORF">H8S55_03920</name>
</gene>
<keyword evidence="2" id="KW-1133">Transmembrane helix</keyword>
<evidence type="ECO:0000259" key="4">
    <source>
        <dbReference type="PROSITE" id="PS50234"/>
    </source>
</evidence>
<dbReference type="Proteomes" id="UP000602260">
    <property type="component" value="Unassembled WGS sequence"/>
</dbReference>
<dbReference type="RefSeq" id="WP_186877909.1">
    <property type="nucleotide sequence ID" value="NZ_JACOPN010000002.1"/>
</dbReference>
<dbReference type="EMBL" id="JACOPN010000002">
    <property type="protein sequence ID" value="MBC5716476.1"/>
    <property type="molecule type" value="Genomic_DNA"/>
</dbReference>
<dbReference type="CDD" id="cd00198">
    <property type="entry name" value="vWFA"/>
    <property type="match status" value="1"/>
</dbReference>
<dbReference type="InterPro" id="IPR051266">
    <property type="entry name" value="CLCR"/>
</dbReference>
<proteinExistence type="predicted"/>
<evidence type="ECO:0000313" key="6">
    <source>
        <dbReference type="Proteomes" id="UP000602260"/>
    </source>
</evidence>
<feature type="compositionally biased region" description="Basic and acidic residues" evidence="1">
    <location>
        <begin position="1469"/>
        <end position="1498"/>
    </location>
</feature>
<sequence>MKKRAYSLKGLGRRGLSLLMAMVMTLSLVQISAFATDGEENDTLKPQAVADNNGHNITLSKTAERVGDTEWKVTVKADIGETPIKQQPLDVVFVLDRSGSMAWCTEEPHEHSDSCYQLKADADPEHKHGWREYDFFGNFYPSSCPNYELACGHYYEEEHEHSGNTTCYYKETKDSEWTAYPSRLSAAKSAMSTLEGNLPNGANVQYVSFSSNAKQENSLNDVVANGGTNIMKGVNLGIDLLNKNQSTVTKKVLVLLSDGKDDNGNYSSKKLKNFNGDVYTVGFAVDNQNLKGMIKGDGKYIYAKNAEALDSAFTELSTRIAAMIVDPMGDKVTYVDGSAEVSEGSVAGSISVDTDGRTLRWTPTNQDKFNNSTIEYTYNVKLNPSEENGDYTDIKLNNTTYLQYGVEEQNGVKNAYTANFPIPAGYYKVSNLTEKFVDENGTDISQYVEQPHTFFQSKVTDNGLTELVVNAPAKTLDTNDEHVKYLYVSSTLDKADYAYNVDSDGNYVDGSLNVTDEAKAHELVHVYERATVNSVEYVYDGDIPEDATKLTDGYAKTWYPTGTTGIEVQPDAESKQYNFSGWEKISGEAEVVTDENGYAVPESTFTLTAPEGDVPAGDVVFQGQWTLKPSYQIVADYYIITDGGDRVKKNTTPMPLTEVEYEINADPVSYTAGSSTYESKTYDEVELSQGQEQLEGLNWDAGTSTVSNIIPTQGTTVVHLDYIRHEKSDASYIVKHEYYNVVSDGEPQAVTEDNYSTDVITAKHDDSIAVTDAMKDSTANSKHAQGYYEYVSDNGPISLDKAETKNLTIRYNHYQYVVTTQGDAGVASLTGADTYNKGDNAQVSFTLNEGYQVKSVTDNGNDVTAQAKSGTYNIANIDKNHTVVVTTEKIKYTLSVQYIFPEGQKPATGFENYNVSLDYGTQYDSYVKAVAAPAGYTRTDSGNTTGVITGNTTVLFLYVPNGNATVNVYYQREDDHMSLLSPKSQSGRIGTSFDVTSWKIDSITDGGKIYDLVDGAEHGKDAVMTGEYKLGGTNIYLYYTERAKANITIKYQSEDGNKATFTKEDYTAQGYLNTQYNISGTTYLPETITETLADGSTRTWYYSGSDKLVPGKEALTGTLTGDITVVAKYYLKPTYSVTATYTTVSNGVSSNQTDAAAKQTGEAGQNVPFDLSTYVVKYGFTSSNYQNDLSVNGKPASEMPVMEKFGDYAVTLSYKKSVNSGVSTTIQHEFKTFVDGVETLDTTTAPDDAVTETWGKTVDMSKFSKAGQAGYEGYTVEKYSAENGQLRAGDKGTITYVRNLVSVVFDLSGGTWNNSLNNVNYNVVKGGSLDKDGQQPIPAPTKDGFKFAGWTAQPENAIPTGKFDQRTVFTAKWEQEIVVTKSYFYTVTYNYTVTTDGTVTYQDSETTQVQDTTKASQTINASATASHGGYTFDLASPAEQTADLTGTTREAPHQFVVNYVLTVNNGGGGRDDRDDDRPAPKPDPDTEIKDDDVPKSDLPEQPVEIPDEDTPKADLPQAPVDIPDEDTPKADVPKTGDAMGLWVMAAAASGAGLIWLNLTGKKRKDDNG</sequence>
<keyword evidence="6" id="KW-1185">Reference proteome</keyword>
<dbReference type="SMART" id="SM00327">
    <property type="entry name" value="VWA"/>
    <property type="match status" value="1"/>
</dbReference>
<evidence type="ECO:0000256" key="2">
    <source>
        <dbReference type="SAM" id="Phobius"/>
    </source>
</evidence>
<reference evidence="5" key="1">
    <citation type="submission" date="2020-08" db="EMBL/GenBank/DDBJ databases">
        <title>Genome public.</title>
        <authorList>
            <person name="Liu C."/>
            <person name="Sun Q."/>
        </authorList>
    </citation>
    <scope>NUCLEOTIDE SEQUENCE</scope>
    <source>
        <strain evidence="5">BX5</strain>
    </source>
</reference>
<dbReference type="PANTHER" id="PTHR10579:SF43">
    <property type="entry name" value="ZINC FINGER (C3HC4-TYPE RING FINGER) FAMILY PROTEIN"/>
    <property type="match status" value="1"/>
</dbReference>
<dbReference type="Pfam" id="PF00092">
    <property type="entry name" value="VWA"/>
    <property type="match status" value="1"/>
</dbReference>
<accession>A0A8J6M560</accession>
<protein>
    <submittedName>
        <fullName evidence="5">VWA domain-containing protein</fullName>
    </submittedName>
</protein>
<feature type="region of interest" description="Disordered" evidence="1">
    <location>
        <begin position="1462"/>
        <end position="1534"/>
    </location>
</feature>
<organism evidence="5 6">
    <name type="scientific">Flintibacter faecis</name>
    <dbReference type="NCBI Taxonomy" id="2763047"/>
    <lineage>
        <taxon>Bacteria</taxon>
        <taxon>Bacillati</taxon>
        <taxon>Bacillota</taxon>
        <taxon>Clostridia</taxon>
        <taxon>Eubacteriales</taxon>
        <taxon>Flintibacter</taxon>
    </lineage>
</organism>
<keyword evidence="2" id="KW-0472">Membrane</keyword>
<dbReference type="PROSITE" id="PS50234">
    <property type="entry name" value="VWFA"/>
    <property type="match status" value="1"/>
</dbReference>
<dbReference type="Gene3D" id="3.40.50.410">
    <property type="entry name" value="von Willebrand factor, type A domain"/>
    <property type="match status" value="1"/>
</dbReference>
<dbReference type="InterPro" id="IPR002035">
    <property type="entry name" value="VWF_A"/>
</dbReference>
<evidence type="ECO:0000256" key="3">
    <source>
        <dbReference type="SAM" id="SignalP"/>
    </source>
</evidence>
<evidence type="ECO:0000256" key="1">
    <source>
        <dbReference type="SAM" id="MobiDB-lite"/>
    </source>
</evidence>
<dbReference type="PANTHER" id="PTHR10579">
    <property type="entry name" value="CALCIUM-ACTIVATED CHLORIDE CHANNEL REGULATOR"/>
    <property type="match status" value="1"/>
</dbReference>
<evidence type="ECO:0000313" key="5">
    <source>
        <dbReference type="EMBL" id="MBC5716476.1"/>
    </source>
</evidence>
<dbReference type="InterPro" id="IPR036465">
    <property type="entry name" value="vWFA_dom_sf"/>
</dbReference>